<dbReference type="HOGENOM" id="CLU_159205_4_2_12"/>
<dbReference type="OrthoDB" id="332816at2"/>
<dbReference type="STRING" id="869212.Turpa_0783"/>
<dbReference type="Gene3D" id="1.10.10.1100">
    <property type="entry name" value="BFD-like [2Fe-2S]-binding domain"/>
    <property type="match status" value="1"/>
</dbReference>
<dbReference type="EMBL" id="CP002959">
    <property type="protein sequence ID" value="AFM11434.1"/>
    <property type="molecule type" value="Genomic_DNA"/>
</dbReference>
<dbReference type="KEGG" id="tpx:Turpa_0783"/>
<proteinExistence type="predicted"/>
<dbReference type="Pfam" id="PF04324">
    <property type="entry name" value="Fer2_BFD"/>
    <property type="match status" value="1"/>
</dbReference>
<keyword evidence="3" id="KW-1185">Reference proteome</keyword>
<evidence type="ECO:0000259" key="1">
    <source>
        <dbReference type="Pfam" id="PF04324"/>
    </source>
</evidence>
<dbReference type="Proteomes" id="UP000006048">
    <property type="component" value="Chromosome"/>
</dbReference>
<gene>
    <name evidence="2" type="ordered locus">Turpa_0783</name>
</gene>
<protein>
    <submittedName>
        <fullName evidence="2">BFD domain protein (2Fe-2S)-binding domain protein</fullName>
    </submittedName>
</protein>
<reference evidence="2 3" key="1">
    <citation type="submission" date="2012-06" db="EMBL/GenBank/DDBJ databases">
        <title>The complete chromosome of genome of Turneriella parva DSM 21527.</title>
        <authorList>
            <consortium name="US DOE Joint Genome Institute (JGI-PGF)"/>
            <person name="Lucas S."/>
            <person name="Han J."/>
            <person name="Lapidus A."/>
            <person name="Bruce D."/>
            <person name="Goodwin L."/>
            <person name="Pitluck S."/>
            <person name="Peters L."/>
            <person name="Kyrpides N."/>
            <person name="Mavromatis K."/>
            <person name="Ivanova N."/>
            <person name="Mikhailova N."/>
            <person name="Chertkov O."/>
            <person name="Detter J.C."/>
            <person name="Tapia R."/>
            <person name="Han C."/>
            <person name="Land M."/>
            <person name="Hauser L."/>
            <person name="Markowitz V."/>
            <person name="Cheng J.-F."/>
            <person name="Hugenholtz P."/>
            <person name="Woyke T."/>
            <person name="Wu D."/>
            <person name="Gronow S."/>
            <person name="Wellnitz S."/>
            <person name="Brambilla E."/>
            <person name="Klenk H.-P."/>
            <person name="Eisen J.A."/>
        </authorList>
    </citation>
    <scope>NUCLEOTIDE SEQUENCE [LARGE SCALE GENOMIC DNA]</scope>
    <source>
        <strain evidence="3">ATCC BAA-1111 / DSM 21527 / NCTC 11395 / H</strain>
    </source>
</reference>
<organism evidence="2 3">
    <name type="scientific">Turneriella parva (strain ATCC BAA-1111 / DSM 21527 / NCTC 11395 / H)</name>
    <name type="common">Leptospira parva</name>
    <dbReference type="NCBI Taxonomy" id="869212"/>
    <lineage>
        <taxon>Bacteria</taxon>
        <taxon>Pseudomonadati</taxon>
        <taxon>Spirochaetota</taxon>
        <taxon>Spirochaetia</taxon>
        <taxon>Leptospirales</taxon>
        <taxon>Leptospiraceae</taxon>
        <taxon>Turneriella</taxon>
    </lineage>
</organism>
<feature type="domain" description="BFD-like [2Fe-2S]-binding" evidence="1">
    <location>
        <begin position="13"/>
        <end position="55"/>
    </location>
</feature>
<evidence type="ECO:0000313" key="3">
    <source>
        <dbReference type="Proteomes" id="UP000006048"/>
    </source>
</evidence>
<accession>I4B2C7</accession>
<dbReference type="InterPro" id="IPR007419">
    <property type="entry name" value="BFD-like_2Fe2S-bd_dom"/>
</dbReference>
<name>I4B2C7_TURPD</name>
<evidence type="ECO:0000313" key="2">
    <source>
        <dbReference type="EMBL" id="AFM11434.1"/>
    </source>
</evidence>
<sequence length="78" mass="8583">MDLACLMRPRKLCLCKGVSKQDIEEAVAAGADNFRQLIAKTHATTGCGTCYRDVYAAFREAREQKVCTLTGQIGLKFP</sequence>
<dbReference type="RefSeq" id="WP_014801952.1">
    <property type="nucleotide sequence ID" value="NC_018020.1"/>
</dbReference>
<dbReference type="InterPro" id="IPR041854">
    <property type="entry name" value="BFD-like_2Fe2S-bd_dom_sf"/>
</dbReference>
<dbReference type="AlphaFoldDB" id="I4B2C7"/>